<proteinExistence type="predicted"/>
<dbReference type="SUPFAM" id="SSF46894">
    <property type="entry name" value="C-terminal effector domain of the bipartite response regulators"/>
    <property type="match status" value="1"/>
</dbReference>
<dbReference type="InterPro" id="IPR016032">
    <property type="entry name" value="Sig_transdc_resp-reg_C-effctor"/>
</dbReference>
<dbReference type="Pfam" id="PF00196">
    <property type="entry name" value="GerE"/>
    <property type="match status" value="1"/>
</dbReference>
<evidence type="ECO:0000313" key="5">
    <source>
        <dbReference type="Proteomes" id="UP000478463"/>
    </source>
</evidence>
<dbReference type="CDD" id="cd06170">
    <property type="entry name" value="LuxR_C_like"/>
    <property type="match status" value="1"/>
</dbReference>
<evidence type="ECO:0000256" key="3">
    <source>
        <dbReference type="ARBA" id="ARBA00023163"/>
    </source>
</evidence>
<dbReference type="RefSeq" id="WP_160941637.1">
    <property type="nucleotide sequence ID" value="NZ_CP063310.1"/>
</dbReference>
<dbReference type="Gene3D" id="1.10.10.10">
    <property type="entry name" value="Winged helix-like DNA-binding domain superfamily/Winged helix DNA-binding domain"/>
    <property type="match status" value="1"/>
</dbReference>
<dbReference type="EMBL" id="CP063310">
    <property type="protein sequence ID" value="QOS69771.1"/>
    <property type="molecule type" value="Genomic_DNA"/>
</dbReference>
<dbReference type="AlphaFoldDB" id="A0A6L7IQ56"/>
<name>A0A6L7IQ56_9ACTN</name>
<dbReference type="PANTHER" id="PTHR44688:SF16">
    <property type="entry name" value="DNA-BINDING TRANSCRIPTIONAL ACTIVATOR DEVR_DOSR"/>
    <property type="match status" value="1"/>
</dbReference>
<dbReference type="GO" id="GO:0006355">
    <property type="term" value="P:regulation of DNA-templated transcription"/>
    <property type="evidence" value="ECO:0007669"/>
    <property type="project" value="InterPro"/>
</dbReference>
<protein>
    <submittedName>
        <fullName evidence="4">Helix-turn-helix transcriptional regulator</fullName>
    </submittedName>
</protein>
<sequence>MREYCARYKSPYLRETLGFALFLAWVYCSLFGCGLASYENSPVGVTTVYNLEHVWMVSGLFEALGGIAGIVAARFVPMPDRLLKGRVLGALALACAVVGNYVTMTAWADFPGLFWQLYPLGGALTGAAIALFIMLWGVRLGSYDEAYAEFAIPLSFTLAFALYFVLLLTKQGHVPMFVALALMIAASTFFAVRSNVAERAEAPRAGRGRPERDEGGRQGLLSFATLIAVSWVQVAFFRIISTPSLTGDRFTHYLLPFSCACVLSLAMFLLCLRMSRYLNISLAYRWSLPLFMLSYLPIFADYDNAELRMLAYAINFLGMFGVQFGSWVGMCKRLHRSHGNALRLLGAYAFGEGLGIFAGCVVGLYVVESMDAHGMMEVSIALMAAVIFAAMVTGFNPAWLFDRPSAARDGDRDGMRADAADGGGEGGIALLHRQEAQALQTAYGLTSRETDVAALLLAGRSRPFIRDELVVSINTVSTHVRSIFSKCSVHSQQELMLLARNGSPAASEGDRRA</sequence>
<dbReference type="PANTHER" id="PTHR44688">
    <property type="entry name" value="DNA-BINDING TRANSCRIPTIONAL ACTIVATOR DEVR_DOSR"/>
    <property type="match status" value="1"/>
</dbReference>
<keyword evidence="1" id="KW-0805">Transcription regulation</keyword>
<gene>
    <name evidence="4" type="ORF">GS424_008025</name>
</gene>
<dbReference type="SMART" id="SM00421">
    <property type="entry name" value="HTH_LUXR"/>
    <property type="match status" value="1"/>
</dbReference>
<evidence type="ECO:0000256" key="1">
    <source>
        <dbReference type="ARBA" id="ARBA00023015"/>
    </source>
</evidence>
<dbReference type="PROSITE" id="PS51257">
    <property type="entry name" value="PROKAR_LIPOPROTEIN"/>
    <property type="match status" value="1"/>
</dbReference>
<dbReference type="GO" id="GO:0003677">
    <property type="term" value="F:DNA binding"/>
    <property type="evidence" value="ECO:0007669"/>
    <property type="project" value="UniProtKB-KW"/>
</dbReference>
<accession>A0A6L7IQ56</accession>
<dbReference type="InterPro" id="IPR036388">
    <property type="entry name" value="WH-like_DNA-bd_sf"/>
</dbReference>
<evidence type="ECO:0000313" key="4">
    <source>
        <dbReference type="EMBL" id="QOS69771.1"/>
    </source>
</evidence>
<keyword evidence="3" id="KW-0804">Transcription</keyword>
<dbReference type="Proteomes" id="UP000478463">
    <property type="component" value="Chromosome"/>
</dbReference>
<reference evidence="4 5" key="1">
    <citation type="submission" date="2020-10" db="EMBL/GenBank/DDBJ databases">
        <title>Eggerthella sp. nov., isolated from human feces.</title>
        <authorList>
            <person name="Yajun G."/>
        </authorList>
    </citation>
    <scope>NUCLEOTIDE SEQUENCE [LARGE SCALE GENOMIC DNA]</scope>
    <source>
        <strain evidence="4 5">HF-1101</strain>
    </source>
</reference>
<dbReference type="KEGG" id="egd:GS424_008025"/>
<dbReference type="InterPro" id="IPR000792">
    <property type="entry name" value="Tscrpt_reg_LuxR_C"/>
</dbReference>
<organism evidence="4 5">
    <name type="scientific">Eggerthella guodeyinii</name>
    <dbReference type="NCBI Taxonomy" id="2690837"/>
    <lineage>
        <taxon>Bacteria</taxon>
        <taxon>Bacillati</taxon>
        <taxon>Actinomycetota</taxon>
        <taxon>Coriobacteriia</taxon>
        <taxon>Eggerthellales</taxon>
        <taxon>Eggerthellaceae</taxon>
        <taxon>Eggerthella</taxon>
    </lineage>
</organism>
<dbReference type="PRINTS" id="PR00038">
    <property type="entry name" value="HTHLUXR"/>
</dbReference>
<keyword evidence="2" id="KW-0238">DNA-binding</keyword>
<evidence type="ECO:0000256" key="2">
    <source>
        <dbReference type="ARBA" id="ARBA00023125"/>
    </source>
</evidence>